<keyword evidence="2" id="KW-1185">Reference proteome</keyword>
<dbReference type="Proteomes" id="UP000295361">
    <property type="component" value="Unassembled WGS sequence"/>
</dbReference>
<evidence type="ECO:0000313" key="2">
    <source>
        <dbReference type="Proteomes" id="UP000295361"/>
    </source>
</evidence>
<proteinExistence type="predicted"/>
<sequence>MNKLQLALIVVSSAVITACGGSDDEVMGTPPVVVVPPVTAEVPPSASATEAGLFAYLDALFKASADGLEPVDLSTFNPALSDTTEPMAIG</sequence>
<gene>
    <name evidence="1" type="ORF">DES47_11220</name>
</gene>
<protein>
    <submittedName>
        <fullName evidence="1">Uncharacterized protein</fullName>
    </submittedName>
</protein>
<evidence type="ECO:0000313" key="1">
    <source>
        <dbReference type="EMBL" id="TDP61471.1"/>
    </source>
</evidence>
<dbReference type="InParanoid" id="A0A4R6QGD0"/>
<comment type="caution">
    <text evidence="1">The sequence shown here is derived from an EMBL/GenBank/DDBJ whole genome shotgun (WGS) entry which is preliminary data.</text>
</comment>
<organism evidence="1 2">
    <name type="scientific">Roseateles toxinivorans</name>
    <dbReference type="NCBI Taxonomy" id="270368"/>
    <lineage>
        <taxon>Bacteria</taxon>
        <taxon>Pseudomonadati</taxon>
        <taxon>Pseudomonadota</taxon>
        <taxon>Betaproteobacteria</taxon>
        <taxon>Burkholderiales</taxon>
        <taxon>Sphaerotilaceae</taxon>
        <taxon>Roseateles</taxon>
    </lineage>
</organism>
<dbReference type="EMBL" id="SNXS01000012">
    <property type="protein sequence ID" value="TDP61471.1"/>
    <property type="molecule type" value="Genomic_DNA"/>
</dbReference>
<reference evidence="1 2" key="1">
    <citation type="submission" date="2019-03" db="EMBL/GenBank/DDBJ databases">
        <title>Genomic Encyclopedia of Type Strains, Phase IV (KMG-IV): sequencing the most valuable type-strain genomes for metagenomic binning, comparative biology and taxonomic classification.</title>
        <authorList>
            <person name="Goeker M."/>
        </authorList>
    </citation>
    <scope>NUCLEOTIDE SEQUENCE [LARGE SCALE GENOMIC DNA]</scope>
    <source>
        <strain evidence="1 2">DSM 16998</strain>
    </source>
</reference>
<accession>A0A4R6QGD0</accession>
<name>A0A4R6QGD0_9BURK</name>
<dbReference type="AlphaFoldDB" id="A0A4R6QGD0"/>
<dbReference type="RefSeq" id="WP_133703560.1">
    <property type="nucleotide sequence ID" value="NZ_SNXS01000012.1"/>
</dbReference>
<dbReference type="PROSITE" id="PS51257">
    <property type="entry name" value="PROKAR_LIPOPROTEIN"/>
    <property type="match status" value="1"/>
</dbReference>